<name>A0A5C5WLX0_9BACT</name>
<dbReference type="Proteomes" id="UP000318053">
    <property type="component" value="Unassembled WGS sequence"/>
</dbReference>
<feature type="domain" description="DUF4178" evidence="2">
    <location>
        <begin position="305"/>
        <end position="434"/>
    </location>
</feature>
<evidence type="ECO:0000256" key="1">
    <source>
        <dbReference type="SAM" id="Phobius"/>
    </source>
</evidence>
<proteinExistence type="predicted"/>
<keyword evidence="4" id="KW-1185">Reference proteome</keyword>
<evidence type="ECO:0000313" key="4">
    <source>
        <dbReference type="Proteomes" id="UP000318053"/>
    </source>
</evidence>
<keyword evidence="1" id="KW-0472">Membrane</keyword>
<feature type="domain" description="DUF4178" evidence="2">
    <location>
        <begin position="64"/>
        <end position="194"/>
    </location>
</feature>
<dbReference type="AlphaFoldDB" id="A0A5C5WLX0"/>
<sequence>MIGARTLKKKGTNCPNCGGPVEFGAGGTMVAVCEFCHSAIARGDRDVELIGKVADLVETDSVLRLGSTGRYRGKPFECIGRVQYQHAAGGYWDEWYLRLPSDRVAWLADAQGQLQLTFPRRIGRRTQVPDFDSLQIGDPVPLGDSDLTVMEKGTATAVSAQGEIPWAFRPGADHVYVDLRGQDNWFATFEYNPEKDSETKKSLAIGKTVSLAELNLDPPAVEPLESESVRRVEAVQLNCPQCGGPLDLRTPDQTMRVGCPNCGALLDVNEGKLRILKTLDDRRVKASIPLGSVGRFDCPGKVSDHEFTLIGVMDRYAMYGGITYPWREYLLHNPEIGFRWLVENDRHWSFVEPVTDGNFTRHDRSVRYKGSTYRLFDRGRAYVRSCMGEFYWKVNQGDMVTTSDYISPPEMLSFESSESGRSEELNVSRGIYVSVDEVKEAFGLTNLTRPWGVGPIQPSPPIHVGVWISWVAFMSFISVMHVLGRAWFAAPGQPGPDPWMWFYAMIFVSIVPVGIMVYKYHFETQRWKDSDYNPYPTSES</sequence>
<accession>A0A5C5WLX0</accession>
<organism evidence="3 4">
    <name type="scientific">Allorhodopirellula solitaria</name>
    <dbReference type="NCBI Taxonomy" id="2527987"/>
    <lineage>
        <taxon>Bacteria</taxon>
        <taxon>Pseudomonadati</taxon>
        <taxon>Planctomycetota</taxon>
        <taxon>Planctomycetia</taxon>
        <taxon>Pirellulales</taxon>
        <taxon>Pirellulaceae</taxon>
        <taxon>Allorhodopirellula</taxon>
    </lineage>
</organism>
<keyword evidence="1" id="KW-1133">Transmembrane helix</keyword>
<dbReference type="RefSeq" id="WP_186775198.1">
    <property type="nucleotide sequence ID" value="NZ_SJPK01000039.1"/>
</dbReference>
<dbReference type="EMBL" id="SJPK01000039">
    <property type="protein sequence ID" value="TWT51794.1"/>
    <property type="molecule type" value="Genomic_DNA"/>
</dbReference>
<dbReference type="Pfam" id="PF13785">
    <property type="entry name" value="DUF4178"/>
    <property type="match status" value="2"/>
</dbReference>
<gene>
    <name evidence="3" type="ORF">CA85_51810</name>
</gene>
<feature type="transmembrane region" description="Helical" evidence="1">
    <location>
        <begin position="500"/>
        <end position="518"/>
    </location>
</feature>
<comment type="caution">
    <text evidence="3">The sequence shown here is derived from an EMBL/GenBank/DDBJ whole genome shotgun (WGS) entry which is preliminary data.</text>
</comment>
<feature type="transmembrane region" description="Helical" evidence="1">
    <location>
        <begin position="464"/>
        <end position="488"/>
    </location>
</feature>
<evidence type="ECO:0000259" key="2">
    <source>
        <dbReference type="Pfam" id="PF13785"/>
    </source>
</evidence>
<dbReference type="Gene3D" id="2.20.28.160">
    <property type="match status" value="1"/>
</dbReference>
<dbReference type="InterPro" id="IPR025235">
    <property type="entry name" value="DUF4178"/>
</dbReference>
<protein>
    <recommendedName>
        <fullName evidence="2">DUF4178 domain-containing protein</fullName>
    </recommendedName>
</protein>
<evidence type="ECO:0000313" key="3">
    <source>
        <dbReference type="EMBL" id="TWT51794.1"/>
    </source>
</evidence>
<keyword evidence="1" id="KW-0812">Transmembrane</keyword>
<reference evidence="3 4" key="1">
    <citation type="submission" date="2019-02" db="EMBL/GenBank/DDBJ databases">
        <title>Deep-cultivation of Planctomycetes and their phenomic and genomic characterization uncovers novel biology.</title>
        <authorList>
            <person name="Wiegand S."/>
            <person name="Jogler M."/>
            <person name="Boedeker C."/>
            <person name="Pinto D."/>
            <person name="Vollmers J."/>
            <person name="Rivas-Marin E."/>
            <person name="Kohn T."/>
            <person name="Peeters S.H."/>
            <person name="Heuer A."/>
            <person name="Rast P."/>
            <person name="Oberbeckmann S."/>
            <person name="Bunk B."/>
            <person name="Jeske O."/>
            <person name="Meyerdierks A."/>
            <person name="Storesund J.E."/>
            <person name="Kallscheuer N."/>
            <person name="Luecker S."/>
            <person name="Lage O.M."/>
            <person name="Pohl T."/>
            <person name="Merkel B.J."/>
            <person name="Hornburger P."/>
            <person name="Mueller R.-W."/>
            <person name="Bruemmer F."/>
            <person name="Labrenz M."/>
            <person name="Spormann A.M."/>
            <person name="Op Den Camp H."/>
            <person name="Overmann J."/>
            <person name="Amann R."/>
            <person name="Jetten M.S.M."/>
            <person name="Mascher T."/>
            <person name="Medema M.H."/>
            <person name="Devos D.P."/>
            <person name="Kaster A.-K."/>
            <person name="Ovreas L."/>
            <person name="Rohde M."/>
            <person name="Galperin M.Y."/>
            <person name="Jogler C."/>
        </authorList>
    </citation>
    <scope>NUCLEOTIDE SEQUENCE [LARGE SCALE GENOMIC DNA]</scope>
    <source>
        <strain evidence="3 4">CA85</strain>
    </source>
</reference>